<dbReference type="GeneID" id="33555630"/>
<accession>A0A1Y1UC49</accession>
<dbReference type="InterPro" id="IPR027417">
    <property type="entry name" value="P-loop_NTPase"/>
</dbReference>
<dbReference type="Pfam" id="PF00485">
    <property type="entry name" value="PRK"/>
    <property type="match status" value="1"/>
</dbReference>
<dbReference type="EMBL" id="NBSH01000012">
    <property type="protein sequence ID" value="ORX35107.1"/>
    <property type="molecule type" value="Genomic_DNA"/>
</dbReference>
<comment type="caution">
    <text evidence="2">The sequence shown here is derived from an EMBL/GenBank/DDBJ whole genome shotgun (WGS) entry which is preliminary data.</text>
</comment>
<dbReference type="OrthoDB" id="6362633at2759"/>
<sequence>MKLLQPILGKGPLSLDVAVVDQDIASSRWTSSCDHWRIRSLNSSDSDCRIRRAIIYSKTEHFRDSPRRLLVAVAGPPGCGKSTVVGPLCAMLNLELETSGASLEDGRRVRCATVSLDGWHYPRVTLDKMPDPTLAHWRRGAPFTYDRLSYLDFLKGLRSSGGSKIAYKTFNHATKDPEPGLVPIDETALIILIEGLYTAFDRPGWRECAEMMDRRVWIEVDPAVSRERVIRRNLAAGVSIDLLSAIDRVDASDMLNDQEVRNHRLAPTDVIVSVEI</sequence>
<gene>
    <name evidence="2" type="ORF">BD324DRAFT_593545</name>
</gene>
<evidence type="ECO:0000313" key="3">
    <source>
        <dbReference type="Proteomes" id="UP000193218"/>
    </source>
</evidence>
<dbReference type="Gene3D" id="3.40.50.300">
    <property type="entry name" value="P-loop containing nucleotide triphosphate hydrolases"/>
    <property type="match status" value="1"/>
</dbReference>
<dbReference type="RefSeq" id="XP_021869323.1">
    <property type="nucleotide sequence ID" value="XM_022013822.1"/>
</dbReference>
<dbReference type="GO" id="GO:0016787">
    <property type="term" value="F:hydrolase activity"/>
    <property type="evidence" value="ECO:0007669"/>
    <property type="project" value="UniProtKB-KW"/>
</dbReference>
<proteinExistence type="predicted"/>
<dbReference type="GO" id="GO:0016301">
    <property type="term" value="F:kinase activity"/>
    <property type="evidence" value="ECO:0007669"/>
    <property type="project" value="InterPro"/>
</dbReference>
<organism evidence="2 3">
    <name type="scientific">Kockovaella imperatae</name>
    <dbReference type="NCBI Taxonomy" id="4999"/>
    <lineage>
        <taxon>Eukaryota</taxon>
        <taxon>Fungi</taxon>
        <taxon>Dikarya</taxon>
        <taxon>Basidiomycota</taxon>
        <taxon>Agaricomycotina</taxon>
        <taxon>Tremellomycetes</taxon>
        <taxon>Tremellales</taxon>
        <taxon>Cuniculitremaceae</taxon>
        <taxon>Kockovaella</taxon>
    </lineage>
</organism>
<keyword evidence="2" id="KW-0378">Hydrolase</keyword>
<dbReference type="SUPFAM" id="SSF52540">
    <property type="entry name" value="P-loop containing nucleoside triphosphate hydrolases"/>
    <property type="match status" value="1"/>
</dbReference>
<feature type="domain" description="Phosphoribulokinase/uridine kinase" evidence="1">
    <location>
        <begin position="71"/>
        <end position="235"/>
    </location>
</feature>
<dbReference type="Proteomes" id="UP000193218">
    <property type="component" value="Unassembled WGS sequence"/>
</dbReference>
<evidence type="ECO:0000259" key="1">
    <source>
        <dbReference type="Pfam" id="PF00485"/>
    </source>
</evidence>
<dbReference type="FunCoup" id="A0A1Y1UC49">
    <property type="interactions" value="194"/>
</dbReference>
<dbReference type="STRING" id="4999.A0A1Y1UC49"/>
<name>A0A1Y1UC49_9TREE</name>
<dbReference type="InParanoid" id="A0A1Y1UC49"/>
<protein>
    <submittedName>
        <fullName evidence="2">p-loop containing nucleoside triphosphate hydrolase protein</fullName>
    </submittedName>
</protein>
<keyword evidence="3" id="KW-1185">Reference proteome</keyword>
<dbReference type="PANTHER" id="PTHR10285">
    <property type="entry name" value="URIDINE KINASE"/>
    <property type="match status" value="1"/>
</dbReference>
<dbReference type="InterPro" id="IPR006083">
    <property type="entry name" value="PRK/URK"/>
</dbReference>
<evidence type="ECO:0000313" key="2">
    <source>
        <dbReference type="EMBL" id="ORX35107.1"/>
    </source>
</evidence>
<reference evidence="2 3" key="1">
    <citation type="submission" date="2017-03" db="EMBL/GenBank/DDBJ databases">
        <title>Widespread Adenine N6-methylation of Active Genes in Fungi.</title>
        <authorList>
            <consortium name="DOE Joint Genome Institute"/>
            <person name="Mondo S.J."/>
            <person name="Dannebaum R.O."/>
            <person name="Kuo R.C."/>
            <person name="Louie K.B."/>
            <person name="Bewick A.J."/>
            <person name="Labutti K."/>
            <person name="Haridas S."/>
            <person name="Kuo A."/>
            <person name="Salamov A."/>
            <person name="Ahrendt S.R."/>
            <person name="Lau R."/>
            <person name="Bowen B.P."/>
            <person name="Lipzen A."/>
            <person name="Sullivan W."/>
            <person name="Andreopoulos W.B."/>
            <person name="Clum A."/>
            <person name="Lindquist E."/>
            <person name="Daum C."/>
            <person name="Northen T.R."/>
            <person name="Ramamoorthy G."/>
            <person name="Schmitz R.J."/>
            <person name="Gryganskyi A."/>
            <person name="Culley D."/>
            <person name="Magnuson J."/>
            <person name="James T.Y."/>
            <person name="O'Malley M.A."/>
            <person name="Stajich J.E."/>
            <person name="Spatafora J.W."/>
            <person name="Visel A."/>
            <person name="Grigoriev I.V."/>
        </authorList>
    </citation>
    <scope>NUCLEOTIDE SEQUENCE [LARGE SCALE GENOMIC DNA]</scope>
    <source>
        <strain evidence="2 3">NRRL Y-17943</strain>
    </source>
</reference>
<dbReference type="GO" id="GO:0005524">
    <property type="term" value="F:ATP binding"/>
    <property type="evidence" value="ECO:0007669"/>
    <property type="project" value="InterPro"/>
</dbReference>
<dbReference type="AlphaFoldDB" id="A0A1Y1UC49"/>